<dbReference type="RefSeq" id="XP_022254952.1">
    <property type="nucleotide sequence ID" value="XM_022399244.1"/>
</dbReference>
<dbReference type="Pfam" id="PF01593">
    <property type="entry name" value="Amino_oxidase"/>
    <property type="match status" value="1"/>
</dbReference>
<sequence length="471" mass="53057">MEGAISTNCNSNKVEMNNCFNVIIIGAGMAGISAASHLIKHGETNIKLLEARNRIGGRIISIPMGNTHVELGAKWIHGIMGNPIYELAIMNKLIQLTNDQHPHTVVATTEEGKRVPIAVVEEVYSAYFWFSKRCEEYFLLRIHPPSEVSNSVGKHLEMDIKAFLDQYEGEDCRIRRMVFNHLLSRETCITGCHSMDETGLNDFGSYTELPGGNVSLPKSYFSLLECLTKDLPKDSILKGLPVKCIRWGPNHKSEALNCLLDQKSSECNNPASNIQEVFKIEVEAVNGQKFYSKHVIVTLPLGVLKATAEDIFDPPLPDYKREAIKNLCFGVVDKIYLEYEQPFLNPEIAEVITLWDETTEQDISKTWYRKIYSFSKITETVLLAWVSGKEAEYLETLSSDQVGEACTMILRKFLNDTYIPKPIRVVCTSWKNQPYTCGSYTSIGVNSTQRDIELLGTPLYSDPDYAKMRIG</sequence>
<organism evidence="9 10">
    <name type="scientific">Limulus polyphemus</name>
    <name type="common">Atlantic horseshoe crab</name>
    <dbReference type="NCBI Taxonomy" id="6850"/>
    <lineage>
        <taxon>Eukaryota</taxon>
        <taxon>Metazoa</taxon>
        <taxon>Ecdysozoa</taxon>
        <taxon>Arthropoda</taxon>
        <taxon>Chelicerata</taxon>
        <taxon>Merostomata</taxon>
        <taxon>Xiphosura</taxon>
        <taxon>Limulidae</taxon>
        <taxon>Limulus</taxon>
    </lineage>
</organism>
<feature type="domain" description="Amine oxidase" evidence="8">
    <location>
        <begin position="29"/>
        <end position="452"/>
    </location>
</feature>
<evidence type="ECO:0000256" key="6">
    <source>
        <dbReference type="ARBA" id="ARBA00022827"/>
    </source>
</evidence>
<dbReference type="Proteomes" id="UP000694941">
    <property type="component" value="Unplaced"/>
</dbReference>
<comment type="subcellular location">
    <subcellularLocation>
        <location evidence="2">Cytoplasm</location>
    </subcellularLocation>
</comment>
<evidence type="ECO:0000256" key="7">
    <source>
        <dbReference type="ARBA" id="ARBA00023002"/>
    </source>
</evidence>
<keyword evidence="6" id="KW-0274">FAD</keyword>
<keyword evidence="9" id="KW-1185">Reference proteome</keyword>
<evidence type="ECO:0000256" key="2">
    <source>
        <dbReference type="ARBA" id="ARBA00004496"/>
    </source>
</evidence>
<dbReference type="InterPro" id="IPR036188">
    <property type="entry name" value="FAD/NAD-bd_sf"/>
</dbReference>
<evidence type="ECO:0000256" key="1">
    <source>
        <dbReference type="ARBA" id="ARBA00001974"/>
    </source>
</evidence>
<dbReference type="GeneID" id="106470622"/>
<keyword evidence="4" id="KW-0963">Cytoplasm</keyword>
<evidence type="ECO:0000256" key="5">
    <source>
        <dbReference type="ARBA" id="ARBA00022630"/>
    </source>
</evidence>
<proteinExistence type="inferred from homology"/>
<evidence type="ECO:0000256" key="4">
    <source>
        <dbReference type="ARBA" id="ARBA00022490"/>
    </source>
</evidence>
<dbReference type="SUPFAM" id="SSF54373">
    <property type="entry name" value="FAD-linked reductases, C-terminal domain"/>
    <property type="match status" value="1"/>
</dbReference>
<keyword evidence="7" id="KW-0560">Oxidoreductase</keyword>
<reference evidence="10" key="1">
    <citation type="submission" date="2025-08" db="UniProtKB">
        <authorList>
            <consortium name="RefSeq"/>
        </authorList>
    </citation>
    <scope>IDENTIFICATION</scope>
    <source>
        <tissue evidence="10">Muscle</tissue>
    </source>
</reference>
<dbReference type="InterPro" id="IPR002937">
    <property type="entry name" value="Amino_oxidase"/>
</dbReference>
<dbReference type="InterPro" id="IPR050281">
    <property type="entry name" value="Flavin_monoamine_oxidase"/>
</dbReference>
<comment type="cofactor">
    <cofactor evidence="1">
        <name>FAD</name>
        <dbReference type="ChEBI" id="CHEBI:57692"/>
    </cofactor>
</comment>
<dbReference type="PRINTS" id="PR00419">
    <property type="entry name" value="ADXRDTASE"/>
</dbReference>
<dbReference type="SUPFAM" id="SSF51905">
    <property type="entry name" value="FAD/NAD(P)-binding domain"/>
    <property type="match status" value="1"/>
</dbReference>
<name>A0ABM1TGE6_LIMPO</name>
<evidence type="ECO:0000256" key="3">
    <source>
        <dbReference type="ARBA" id="ARBA00005995"/>
    </source>
</evidence>
<accession>A0ABM1TGE6</accession>
<evidence type="ECO:0000259" key="8">
    <source>
        <dbReference type="Pfam" id="PF01593"/>
    </source>
</evidence>
<dbReference type="PANTHER" id="PTHR10742">
    <property type="entry name" value="FLAVIN MONOAMINE OXIDASE"/>
    <property type="match status" value="1"/>
</dbReference>
<gene>
    <name evidence="10" type="primary">LOC106470622</name>
</gene>
<comment type="similarity">
    <text evidence="3">Belongs to the flavin monoamine oxidase family.</text>
</comment>
<keyword evidence="5" id="KW-0285">Flavoprotein</keyword>
<dbReference type="Gene3D" id="3.50.50.60">
    <property type="entry name" value="FAD/NAD(P)-binding domain"/>
    <property type="match status" value="1"/>
</dbReference>
<protein>
    <submittedName>
        <fullName evidence="10">Spermine oxidase-like isoform X2</fullName>
    </submittedName>
</protein>
<evidence type="ECO:0000313" key="9">
    <source>
        <dbReference type="Proteomes" id="UP000694941"/>
    </source>
</evidence>
<evidence type="ECO:0000313" key="10">
    <source>
        <dbReference type="RefSeq" id="XP_022254952.1"/>
    </source>
</evidence>
<dbReference type="Gene3D" id="3.90.660.10">
    <property type="match status" value="1"/>
</dbReference>
<dbReference type="PANTHER" id="PTHR10742:SF405">
    <property type="entry name" value="PEROXISOMAL N(1)-ACETYL-SPERMINE_SPERMIDINE OXIDASE"/>
    <property type="match status" value="1"/>
</dbReference>